<keyword evidence="2" id="KW-1185">Reference proteome</keyword>
<accession>A0A9W7SLH2</accession>
<evidence type="ECO:0000313" key="1">
    <source>
        <dbReference type="EMBL" id="KAH9822081.1"/>
    </source>
</evidence>
<name>A0A9W7SLH2_9PEZI</name>
<organism evidence="1 2">
    <name type="scientific">Teratosphaeria destructans</name>
    <dbReference type="NCBI Taxonomy" id="418781"/>
    <lineage>
        <taxon>Eukaryota</taxon>
        <taxon>Fungi</taxon>
        <taxon>Dikarya</taxon>
        <taxon>Ascomycota</taxon>
        <taxon>Pezizomycotina</taxon>
        <taxon>Dothideomycetes</taxon>
        <taxon>Dothideomycetidae</taxon>
        <taxon>Mycosphaerellales</taxon>
        <taxon>Teratosphaeriaceae</taxon>
        <taxon>Teratosphaeria</taxon>
    </lineage>
</organism>
<evidence type="ECO:0000313" key="2">
    <source>
        <dbReference type="Proteomes" id="UP001138500"/>
    </source>
</evidence>
<sequence>MAALQILVQAIPLGNQLLLPLPESLLFDLDLLCESLPERLLLFLELGVIQLPRPCLAKLPRLHLLRAVCFVVVLFSRVDEVKHVRADENGAQLLEIAVLLVLDFSDTPGVLTSLDSATIRRGNVALGADDGERHGRNQGAGVLETSLVVFLERRLVNLDALRLNHSSDLGKSVSAIFSRVGQTYAMLEFGKVRRRQRVSLGDDRDQIDTGAQPFHHFNVQRLQSVTGRADEVQAGVHTEVDLLGTAWLLLLKHVALVLVVQKLDDWLPAVAVVHVVSEAWGVDDGQADLEELLLQLGLGDFNLDGLVDLLRVTSAVVGVVLDGGGEEGIDEGGLAQARLAGHHDGEGGAALGHNLVALVGKLYSTSITIPLSTTGSCTHVGNANGTHDARLAGHV</sequence>
<dbReference type="EMBL" id="RIBY02002223">
    <property type="protein sequence ID" value="KAH9822081.1"/>
    <property type="molecule type" value="Genomic_DNA"/>
</dbReference>
<dbReference type="AlphaFoldDB" id="A0A9W7SLH2"/>
<dbReference type="Proteomes" id="UP001138500">
    <property type="component" value="Unassembled WGS sequence"/>
</dbReference>
<protein>
    <submittedName>
        <fullName evidence="1">Uncharacterized protein</fullName>
    </submittedName>
</protein>
<proteinExistence type="predicted"/>
<reference evidence="1 2" key="2">
    <citation type="journal article" date="2021" name="Curr. Genet.">
        <title>Genetic response to nitrogen starvation in the aggressive Eucalyptus foliar pathogen Teratosphaeria destructans.</title>
        <authorList>
            <person name="Havenga M."/>
            <person name="Wingfield B.D."/>
            <person name="Wingfield M.J."/>
            <person name="Dreyer L.L."/>
            <person name="Roets F."/>
            <person name="Aylward J."/>
        </authorList>
    </citation>
    <scope>NUCLEOTIDE SEQUENCE [LARGE SCALE GENOMIC DNA]</scope>
    <source>
        <strain evidence="1">CMW44962</strain>
    </source>
</reference>
<reference evidence="1 2" key="1">
    <citation type="journal article" date="2018" name="IMA Fungus">
        <title>IMA Genome-F 10: Nine draft genome sequences of Claviceps purpurea s.lat., including C. arundinis, C. humidiphila, and C. cf. spartinae, pseudomolecules for the pitch canker pathogen Fusarium circinatum, draft genome of Davidsoniella eucalypti, Grosmannia galeiformis, Quambalaria eucalypti, and Teratosphaeria destructans.</title>
        <authorList>
            <person name="Wingfield B.D."/>
            <person name="Liu M."/>
            <person name="Nguyen H.D."/>
            <person name="Lane F.A."/>
            <person name="Morgan S.W."/>
            <person name="De Vos L."/>
            <person name="Wilken P.M."/>
            <person name="Duong T.A."/>
            <person name="Aylward J."/>
            <person name="Coetzee M.P."/>
            <person name="Dadej K."/>
            <person name="De Beer Z.W."/>
            <person name="Findlay W."/>
            <person name="Havenga M."/>
            <person name="Kolarik M."/>
            <person name="Menzies J.G."/>
            <person name="Naidoo K."/>
            <person name="Pochopski O."/>
            <person name="Shoukouhi P."/>
            <person name="Santana Q.C."/>
            <person name="Seifert K.A."/>
            <person name="Soal N."/>
            <person name="Steenkamp E.T."/>
            <person name="Tatham C.T."/>
            <person name="van der Nest M.A."/>
            <person name="Wingfield M.J."/>
        </authorList>
    </citation>
    <scope>NUCLEOTIDE SEQUENCE [LARGE SCALE GENOMIC DNA]</scope>
    <source>
        <strain evidence="1">CMW44962</strain>
    </source>
</reference>
<comment type="caution">
    <text evidence="1">The sequence shown here is derived from an EMBL/GenBank/DDBJ whole genome shotgun (WGS) entry which is preliminary data.</text>
</comment>
<gene>
    <name evidence="1" type="ORF">Tdes44962_MAKER04756</name>
</gene>
<dbReference type="OrthoDB" id="10600312at2759"/>